<name>A0ABQ4USH1_9HYPH</name>
<dbReference type="Proteomes" id="UP001055093">
    <property type="component" value="Unassembled WGS sequence"/>
</dbReference>
<dbReference type="Gene3D" id="3.60.15.10">
    <property type="entry name" value="Ribonuclease Z/Hydroxyacylglutathione hydrolase-like"/>
    <property type="match status" value="1"/>
</dbReference>
<feature type="region of interest" description="Disordered" evidence="1">
    <location>
        <begin position="1"/>
        <end position="24"/>
    </location>
</feature>
<evidence type="ECO:0000256" key="1">
    <source>
        <dbReference type="SAM" id="MobiDB-lite"/>
    </source>
</evidence>
<dbReference type="RefSeq" id="WP_137827928.1">
    <property type="nucleotide sequence ID" value="NZ_BPRE01000004.1"/>
</dbReference>
<dbReference type="InterPro" id="IPR001279">
    <property type="entry name" value="Metallo-B-lactamas"/>
</dbReference>
<gene>
    <name evidence="3" type="primary">gloB_2</name>
    <name evidence="3" type="ORF">BGCPKDLD_1788</name>
</gene>
<accession>A0ABQ4USH1</accession>
<dbReference type="InterPro" id="IPR036866">
    <property type="entry name" value="RibonucZ/Hydroxyglut_hydro"/>
</dbReference>
<organism evidence="3 4">
    <name type="scientific">Methylorubrum suomiense</name>
    <dbReference type="NCBI Taxonomy" id="144191"/>
    <lineage>
        <taxon>Bacteria</taxon>
        <taxon>Pseudomonadati</taxon>
        <taxon>Pseudomonadota</taxon>
        <taxon>Alphaproteobacteria</taxon>
        <taxon>Hyphomicrobiales</taxon>
        <taxon>Methylobacteriaceae</taxon>
        <taxon>Methylorubrum</taxon>
    </lineage>
</organism>
<feature type="region of interest" description="Disordered" evidence="1">
    <location>
        <begin position="280"/>
        <end position="299"/>
    </location>
</feature>
<comment type="caution">
    <text evidence="3">The sequence shown here is derived from an EMBL/GenBank/DDBJ whole genome shotgun (WGS) entry which is preliminary data.</text>
</comment>
<keyword evidence="3" id="KW-0378">Hydrolase</keyword>
<reference evidence="3" key="1">
    <citation type="journal article" date="2021" name="Front. Microbiol.">
        <title>Comprehensive Comparative Genomics and Phenotyping of Methylobacterium Species.</title>
        <authorList>
            <person name="Alessa O."/>
            <person name="Ogura Y."/>
            <person name="Fujitani Y."/>
            <person name="Takami H."/>
            <person name="Hayashi T."/>
            <person name="Sahin N."/>
            <person name="Tani A."/>
        </authorList>
    </citation>
    <scope>NUCLEOTIDE SEQUENCE</scope>
    <source>
        <strain evidence="3">DSM 14458</strain>
    </source>
</reference>
<dbReference type="PANTHER" id="PTHR42951">
    <property type="entry name" value="METALLO-BETA-LACTAMASE DOMAIN-CONTAINING"/>
    <property type="match status" value="1"/>
</dbReference>
<dbReference type="InterPro" id="IPR050855">
    <property type="entry name" value="NDM-1-like"/>
</dbReference>
<keyword evidence="4" id="KW-1185">Reference proteome</keyword>
<sequence>MAQQIPVSPQARADDPRADAERGDHTHAVASDLAYRRLVLANVVFVGEPDAGDRGWVLVDAGIPGSAPAIRDAAEARFGRDARPAAIVLTHGHFDHVGVLEDLARDWDAPVFAHALERPYLDGSASYPPPDPSVGGGLMARLSPLYPTSPVDVSERLQTFPADGSVPPMPGWRWIHTPGHSPGHVSFWREADGSLIVGDAFVTTAQESAYAVATQAPEIHGPPMYLTTEWDAAASSVRTLAVLKPERVIAGHGRPLAGPDMRRGLDALARDFERVAVPESGRYVEKPARAEDGSAYRAP</sequence>
<dbReference type="PANTHER" id="PTHR42951:SF17">
    <property type="entry name" value="METALLO-BETA-LACTAMASE DOMAIN-CONTAINING PROTEIN"/>
    <property type="match status" value="1"/>
</dbReference>
<dbReference type="GO" id="GO:0016787">
    <property type="term" value="F:hydrolase activity"/>
    <property type="evidence" value="ECO:0007669"/>
    <property type="project" value="UniProtKB-KW"/>
</dbReference>
<protein>
    <submittedName>
        <fullName evidence="3">Hydroxyacylglutathione hydrolase</fullName>
    </submittedName>
</protein>
<evidence type="ECO:0000313" key="3">
    <source>
        <dbReference type="EMBL" id="GJE75207.1"/>
    </source>
</evidence>
<dbReference type="SMART" id="SM00849">
    <property type="entry name" value="Lactamase_B"/>
    <property type="match status" value="1"/>
</dbReference>
<dbReference type="SUPFAM" id="SSF56281">
    <property type="entry name" value="Metallo-hydrolase/oxidoreductase"/>
    <property type="match status" value="1"/>
</dbReference>
<feature type="compositionally biased region" description="Basic and acidic residues" evidence="1">
    <location>
        <begin position="12"/>
        <end position="24"/>
    </location>
</feature>
<dbReference type="Pfam" id="PF00753">
    <property type="entry name" value="Lactamase_B"/>
    <property type="match status" value="1"/>
</dbReference>
<feature type="domain" description="Metallo-beta-lactamase" evidence="2">
    <location>
        <begin position="40"/>
        <end position="252"/>
    </location>
</feature>
<proteinExistence type="predicted"/>
<reference evidence="3" key="2">
    <citation type="submission" date="2021-08" db="EMBL/GenBank/DDBJ databases">
        <authorList>
            <person name="Tani A."/>
            <person name="Ola A."/>
            <person name="Ogura Y."/>
            <person name="Katsura K."/>
            <person name="Hayashi T."/>
        </authorList>
    </citation>
    <scope>NUCLEOTIDE SEQUENCE</scope>
    <source>
        <strain evidence="3">DSM 14458</strain>
    </source>
</reference>
<evidence type="ECO:0000313" key="4">
    <source>
        <dbReference type="Proteomes" id="UP001055093"/>
    </source>
</evidence>
<dbReference type="EMBL" id="BPRE01000004">
    <property type="protein sequence ID" value="GJE75207.1"/>
    <property type="molecule type" value="Genomic_DNA"/>
</dbReference>
<dbReference type="CDD" id="cd07721">
    <property type="entry name" value="yflN-like_MBL-fold"/>
    <property type="match status" value="1"/>
</dbReference>
<evidence type="ECO:0000259" key="2">
    <source>
        <dbReference type="SMART" id="SM00849"/>
    </source>
</evidence>